<reference evidence="1 2" key="2">
    <citation type="journal article" date="2017" name="Antonie Van Leeuwenhoek">
        <title>Rhizobium rhizosphaerae sp. nov., a novel species isolated from rice rhizosphere.</title>
        <authorList>
            <person name="Zhao J.J."/>
            <person name="Zhang J."/>
            <person name="Zhang R.J."/>
            <person name="Zhang C.W."/>
            <person name="Yin H.Q."/>
            <person name="Zhang X.X."/>
        </authorList>
    </citation>
    <scope>NUCLEOTIDE SEQUENCE [LARGE SCALE GENOMIC DNA]</scope>
    <source>
        <strain evidence="1 2">ACAM 611</strain>
    </source>
</reference>
<proteinExistence type="predicted"/>
<name>H5T7A3_9ALTE</name>
<reference evidence="1 2" key="1">
    <citation type="journal article" date="2012" name="J. Bacteriol.">
        <title>Genome sequence of proteorhodopsin-containing sea ice bacterium Glaciecola punicea ACAM 611T.</title>
        <authorList>
            <person name="Qin Q.-L."/>
            <person name="Xie B.-B."/>
            <person name="Shu Y.-L."/>
            <person name="Rong J.-C."/>
            <person name="Zhao D.-L."/>
            <person name="Zhang X.-Y."/>
            <person name="Chen X.-L."/>
            <person name="Zhou B.-C."/>
            <person name="Zhanga Y.-Z."/>
        </authorList>
    </citation>
    <scope>NUCLEOTIDE SEQUENCE [LARGE SCALE GENOMIC DNA]</scope>
    <source>
        <strain evidence="1 2">ACAM 611</strain>
    </source>
</reference>
<evidence type="ECO:0000313" key="1">
    <source>
        <dbReference type="EMBL" id="GAB54180.1"/>
    </source>
</evidence>
<dbReference type="Proteomes" id="UP000053586">
    <property type="component" value="Unassembled WGS sequence"/>
</dbReference>
<sequence>MLAASRLVLIFFKSISLNMNVYFDLSSSTINGRTLLLLYD</sequence>
<comment type="caution">
    <text evidence="1">The sequence shown here is derived from an EMBL/GenBank/DDBJ whole genome shotgun (WGS) entry which is preliminary data.</text>
</comment>
<keyword evidence="2" id="KW-1185">Reference proteome</keyword>
<dbReference type="EMBL" id="BAET01000002">
    <property type="protein sequence ID" value="GAB54180.1"/>
    <property type="molecule type" value="Genomic_DNA"/>
</dbReference>
<dbReference type="AlphaFoldDB" id="H5T7A3"/>
<accession>H5T7A3</accession>
<evidence type="ECO:0000313" key="2">
    <source>
        <dbReference type="Proteomes" id="UP000053586"/>
    </source>
</evidence>
<protein>
    <submittedName>
        <fullName evidence="1">Uncharacterized protein</fullName>
    </submittedName>
</protein>
<organism evidence="1 2">
    <name type="scientific">Glaciecola punicea ACAM 611</name>
    <dbReference type="NCBI Taxonomy" id="1121923"/>
    <lineage>
        <taxon>Bacteria</taxon>
        <taxon>Pseudomonadati</taxon>
        <taxon>Pseudomonadota</taxon>
        <taxon>Gammaproteobacteria</taxon>
        <taxon>Alteromonadales</taxon>
        <taxon>Alteromonadaceae</taxon>
        <taxon>Glaciecola</taxon>
    </lineage>
</organism>
<gene>
    <name evidence="1" type="ORF">GPUN_0026</name>
</gene>